<feature type="compositionally biased region" description="Low complexity" evidence="5">
    <location>
        <begin position="44"/>
        <end position="71"/>
    </location>
</feature>
<keyword evidence="2 6" id="KW-0812">Transmembrane</keyword>
<dbReference type="Pfam" id="PF05154">
    <property type="entry name" value="TM2"/>
    <property type="match status" value="1"/>
</dbReference>
<dbReference type="InterPro" id="IPR007829">
    <property type="entry name" value="TM2"/>
</dbReference>
<keyword evidence="3 6" id="KW-1133">Transmembrane helix</keyword>
<feature type="compositionally biased region" description="Low complexity" evidence="5">
    <location>
        <begin position="85"/>
        <end position="94"/>
    </location>
</feature>
<accession>A0A2I1HZP2</accession>
<name>A0A2I1HZP2_9ACTO</name>
<reference evidence="8 9" key="1">
    <citation type="submission" date="2017-12" db="EMBL/GenBank/DDBJ databases">
        <title>Phylogenetic diversity of female urinary microbiome.</title>
        <authorList>
            <person name="Thomas-White K."/>
            <person name="Wolfe A.J."/>
        </authorList>
    </citation>
    <scope>NUCLEOTIDE SEQUENCE [LARGE SCALE GENOMIC DNA]</scope>
    <source>
        <strain evidence="8 9">UMB0018</strain>
    </source>
</reference>
<feature type="domain" description="TM2" evidence="7">
    <location>
        <begin position="177"/>
        <end position="231"/>
    </location>
</feature>
<dbReference type="Proteomes" id="UP000234198">
    <property type="component" value="Unassembled WGS sequence"/>
</dbReference>
<feature type="region of interest" description="Disordered" evidence="5">
    <location>
        <begin position="85"/>
        <end position="137"/>
    </location>
</feature>
<evidence type="ECO:0000256" key="5">
    <source>
        <dbReference type="SAM" id="MobiDB-lite"/>
    </source>
</evidence>
<proteinExistence type="predicted"/>
<evidence type="ECO:0000259" key="7">
    <source>
        <dbReference type="Pfam" id="PF05154"/>
    </source>
</evidence>
<organism evidence="8 9">
    <name type="scientific">Schaalia odontolytica</name>
    <dbReference type="NCBI Taxonomy" id="1660"/>
    <lineage>
        <taxon>Bacteria</taxon>
        <taxon>Bacillati</taxon>
        <taxon>Actinomycetota</taxon>
        <taxon>Actinomycetes</taxon>
        <taxon>Actinomycetales</taxon>
        <taxon>Actinomycetaceae</taxon>
        <taxon>Schaalia</taxon>
    </lineage>
</organism>
<dbReference type="GO" id="GO:0016020">
    <property type="term" value="C:membrane"/>
    <property type="evidence" value="ECO:0007669"/>
    <property type="project" value="UniProtKB-SubCell"/>
</dbReference>
<evidence type="ECO:0000256" key="6">
    <source>
        <dbReference type="SAM" id="Phobius"/>
    </source>
</evidence>
<keyword evidence="4 6" id="KW-0472">Membrane</keyword>
<evidence type="ECO:0000256" key="4">
    <source>
        <dbReference type="ARBA" id="ARBA00023136"/>
    </source>
</evidence>
<gene>
    <name evidence="8" type="ORF">CYJ22_05835</name>
</gene>
<dbReference type="EMBL" id="PKKM01000007">
    <property type="protein sequence ID" value="PKY64336.1"/>
    <property type="molecule type" value="Genomic_DNA"/>
</dbReference>
<feature type="transmembrane region" description="Helical" evidence="6">
    <location>
        <begin position="180"/>
        <end position="200"/>
    </location>
</feature>
<comment type="caution">
    <text evidence="8">The sequence shown here is derived from an EMBL/GenBank/DDBJ whole genome shotgun (WGS) entry which is preliminary data.</text>
</comment>
<evidence type="ECO:0000256" key="3">
    <source>
        <dbReference type="ARBA" id="ARBA00022989"/>
    </source>
</evidence>
<dbReference type="AlphaFoldDB" id="A0A2I1HZP2"/>
<evidence type="ECO:0000313" key="9">
    <source>
        <dbReference type="Proteomes" id="UP000234198"/>
    </source>
</evidence>
<evidence type="ECO:0000256" key="1">
    <source>
        <dbReference type="ARBA" id="ARBA00004141"/>
    </source>
</evidence>
<dbReference type="RefSeq" id="WP_101601781.1">
    <property type="nucleotide sequence ID" value="NZ_PKKM01000007.1"/>
</dbReference>
<comment type="subcellular location">
    <subcellularLocation>
        <location evidence="1">Membrane</location>
        <topology evidence="1">Multi-pass membrane protein</topology>
    </subcellularLocation>
</comment>
<feature type="transmembrane region" description="Helical" evidence="6">
    <location>
        <begin position="206"/>
        <end position="228"/>
    </location>
</feature>
<protein>
    <recommendedName>
        <fullName evidence="7">TM2 domain-containing protein</fullName>
    </recommendedName>
</protein>
<evidence type="ECO:0000256" key="2">
    <source>
        <dbReference type="ARBA" id="ARBA00022692"/>
    </source>
</evidence>
<feature type="region of interest" description="Disordered" evidence="5">
    <location>
        <begin position="1"/>
        <end position="71"/>
    </location>
</feature>
<feature type="compositionally biased region" description="Low complexity" evidence="5">
    <location>
        <begin position="118"/>
        <end position="130"/>
    </location>
</feature>
<feature type="compositionally biased region" description="Polar residues" evidence="5">
    <location>
        <begin position="1"/>
        <end position="10"/>
    </location>
</feature>
<evidence type="ECO:0000313" key="8">
    <source>
        <dbReference type="EMBL" id="PKY64336.1"/>
    </source>
</evidence>
<sequence length="250" mass="25965">MTTPDPQATPFNPEDPAKVTVPEVPSADFSIPDAPAVEDAAQIPAPEVPTFEPAAEVPVPEVPSFEPAAEVPAPEVPTFEPAAEVPVPEAPSFPQASAPSFDEATATPGSTTYGTAYDAASAQPGPDAAANQAPYGAQPGFTQPGFEQAAYAAGQQAYGQPGYSQPAYGQPVVAGPPKQWIVALLLGLFFGGFGVHNFYLGYTNRAIIQLILTIIVIGAPVTAVWVLIELIMILMRSGSYGYDAQGQPLQ</sequence>